<name>A0A1G7WRI0_9ACTN</name>
<dbReference type="EMBL" id="FNCN01000007">
    <property type="protein sequence ID" value="SDG74561.1"/>
    <property type="molecule type" value="Genomic_DNA"/>
</dbReference>
<dbReference type="OrthoDB" id="9763453at2"/>
<dbReference type="InterPro" id="IPR015424">
    <property type="entry name" value="PyrdxlP-dep_Trfase"/>
</dbReference>
<keyword evidence="3 6" id="KW-0808">Transferase</keyword>
<dbReference type="Proteomes" id="UP000198923">
    <property type="component" value="Unassembled WGS sequence"/>
</dbReference>
<dbReference type="AlphaFoldDB" id="A0A1G7WRI0"/>
<dbReference type="InterPro" id="IPR051326">
    <property type="entry name" value="Kynurenine-oxoglutarate_AT"/>
</dbReference>
<dbReference type="SUPFAM" id="SSF53383">
    <property type="entry name" value="PLP-dependent transferases"/>
    <property type="match status" value="1"/>
</dbReference>
<dbReference type="Gene3D" id="3.40.640.10">
    <property type="entry name" value="Type I PLP-dependent aspartate aminotransferase-like (Major domain)"/>
    <property type="match status" value="1"/>
</dbReference>
<keyword evidence="2 6" id="KW-0032">Aminotransferase</keyword>
<dbReference type="InterPro" id="IPR015421">
    <property type="entry name" value="PyrdxlP-dep_Trfase_major"/>
</dbReference>
<dbReference type="GO" id="GO:0030170">
    <property type="term" value="F:pyridoxal phosphate binding"/>
    <property type="evidence" value="ECO:0007669"/>
    <property type="project" value="InterPro"/>
</dbReference>
<dbReference type="CDD" id="cd00609">
    <property type="entry name" value="AAT_like"/>
    <property type="match status" value="1"/>
</dbReference>
<protein>
    <submittedName>
        <fullName evidence="6">Aspartate/methionine/tyrosine aminotransferase</fullName>
    </submittedName>
</protein>
<comment type="cofactor">
    <cofactor evidence="1">
        <name>pyridoxal 5'-phosphate</name>
        <dbReference type="ChEBI" id="CHEBI:597326"/>
    </cofactor>
</comment>
<organism evidence="6 7">
    <name type="scientific">Sinosporangium album</name>
    <dbReference type="NCBI Taxonomy" id="504805"/>
    <lineage>
        <taxon>Bacteria</taxon>
        <taxon>Bacillati</taxon>
        <taxon>Actinomycetota</taxon>
        <taxon>Actinomycetes</taxon>
        <taxon>Streptosporangiales</taxon>
        <taxon>Streptosporangiaceae</taxon>
        <taxon>Sinosporangium</taxon>
    </lineage>
</organism>
<dbReference type="PANTHER" id="PTHR43807:SF20">
    <property type="entry name" value="FI04487P"/>
    <property type="match status" value="1"/>
</dbReference>
<proteinExistence type="predicted"/>
<dbReference type="STRING" id="504805.SAMN05421505_107162"/>
<evidence type="ECO:0000256" key="1">
    <source>
        <dbReference type="ARBA" id="ARBA00001933"/>
    </source>
</evidence>
<evidence type="ECO:0000313" key="7">
    <source>
        <dbReference type="Proteomes" id="UP000198923"/>
    </source>
</evidence>
<dbReference type="InterPro" id="IPR015422">
    <property type="entry name" value="PyrdxlP-dep_Trfase_small"/>
</dbReference>
<feature type="domain" description="Aminotransferase class I/classII large" evidence="5">
    <location>
        <begin position="38"/>
        <end position="377"/>
    </location>
</feature>
<dbReference type="Pfam" id="PF00155">
    <property type="entry name" value="Aminotran_1_2"/>
    <property type="match status" value="1"/>
</dbReference>
<dbReference type="GO" id="GO:0005737">
    <property type="term" value="C:cytoplasm"/>
    <property type="evidence" value="ECO:0007669"/>
    <property type="project" value="TreeGrafter"/>
</dbReference>
<sequence length="386" mass="41207">MTVTRLRDIPGIGVDTLGDAADAVRDPEFLRLENLDTDLRPPAVALAATRAAIDDDAANSYLPFQGHRSLRAAAAAHVGRISGRSHDADTECVSVAGGLNGILNTLLATVEPGQEVVLCDPIYAGLVNRVRLAGGIPRFVPAQPTADGWTVDAERLAAAVGPDTAAVLMMGPAMPTGLVLDDRHWSALADACERHNAWLIYDAAMERIRFDGRPPSHPAAHEGLARRTITVGSASKELRLIGWRVGWVAGPADIVADIRLVGLTNVVCQVGLAQAAVAAALDAPDADADVAAATAEWRRRCETVLRQLAAYPVVRPHGGWSLLLDARPLELTAAELSRRLFDRAKIAATPMDGWGPSGRHYLRIVFANEPVERLTTLGDRFDLALR</sequence>
<dbReference type="Gene3D" id="3.90.1150.10">
    <property type="entry name" value="Aspartate Aminotransferase, domain 1"/>
    <property type="match status" value="1"/>
</dbReference>
<keyword evidence="4" id="KW-0663">Pyridoxal phosphate</keyword>
<evidence type="ECO:0000256" key="4">
    <source>
        <dbReference type="ARBA" id="ARBA00022898"/>
    </source>
</evidence>
<evidence type="ECO:0000259" key="5">
    <source>
        <dbReference type="Pfam" id="PF00155"/>
    </source>
</evidence>
<evidence type="ECO:0000256" key="3">
    <source>
        <dbReference type="ARBA" id="ARBA00022679"/>
    </source>
</evidence>
<gene>
    <name evidence="6" type="ORF">SAMN05421505_107162</name>
</gene>
<dbReference type="GO" id="GO:0016212">
    <property type="term" value="F:kynurenine-oxoglutarate transaminase activity"/>
    <property type="evidence" value="ECO:0007669"/>
    <property type="project" value="TreeGrafter"/>
</dbReference>
<dbReference type="PANTHER" id="PTHR43807">
    <property type="entry name" value="FI04487P"/>
    <property type="match status" value="1"/>
</dbReference>
<evidence type="ECO:0000256" key="2">
    <source>
        <dbReference type="ARBA" id="ARBA00022576"/>
    </source>
</evidence>
<reference evidence="6 7" key="1">
    <citation type="submission" date="2016-10" db="EMBL/GenBank/DDBJ databases">
        <authorList>
            <person name="de Groot N.N."/>
        </authorList>
    </citation>
    <scope>NUCLEOTIDE SEQUENCE [LARGE SCALE GENOMIC DNA]</scope>
    <source>
        <strain evidence="6 7">CPCC 201354</strain>
    </source>
</reference>
<dbReference type="RefSeq" id="WP_093170065.1">
    <property type="nucleotide sequence ID" value="NZ_FNCN01000007.1"/>
</dbReference>
<evidence type="ECO:0000313" key="6">
    <source>
        <dbReference type="EMBL" id="SDG74561.1"/>
    </source>
</evidence>
<dbReference type="InterPro" id="IPR004839">
    <property type="entry name" value="Aminotransferase_I/II_large"/>
</dbReference>
<accession>A0A1G7WRI0</accession>
<keyword evidence="7" id="KW-1185">Reference proteome</keyword>